<organism evidence="1 2">
    <name type="scientific">Streptomyces hebeiensis</name>
    <dbReference type="NCBI Taxonomy" id="229486"/>
    <lineage>
        <taxon>Bacteria</taxon>
        <taxon>Bacillati</taxon>
        <taxon>Actinomycetota</taxon>
        <taxon>Actinomycetes</taxon>
        <taxon>Kitasatosporales</taxon>
        <taxon>Streptomycetaceae</taxon>
        <taxon>Streptomyces</taxon>
    </lineage>
</organism>
<name>A0ABN1UVV5_9ACTN</name>
<dbReference type="RefSeq" id="WP_344276141.1">
    <property type="nucleotide sequence ID" value="NZ_BAAAKV010000025.1"/>
</dbReference>
<evidence type="ECO:0000313" key="1">
    <source>
        <dbReference type="EMBL" id="GAA1171623.1"/>
    </source>
</evidence>
<reference evidence="1 2" key="1">
    <citation type="journal article" date="2019" name="Int. J. Syst. Evol. Microbiol.">
        <title>The Global Catalogue of Microorganisms (GCM) 10K type strain sequencing project: providing services to taxonomists for standard genome sequencing and annotation.</title>
        <authorList>
            <consortium name="The Broad Institute Genomics Platform"/>
            <consortium name="The Broad Institute Genome Sequencing Center for Infectious Disease"/>
            <person name="Wu L."/>
            <person name="Ma J."/>
        </authorList>
    </citation>
    <scope>NUCLEOTIDE SEQUENCE [LARGE SCALE GENOMIC DNA]</scope>
    <source>
        <strain evidence="1 2">JCM 12696</strain>
    </source>
</reference>
<accession>A0ABN1UVV5</accession>
<keyword evidence="2" id="KW-1185">Reference proteome</keyword>
<comment type="caution">
    <text evidence="1">The sequence shown here is derived from an EMBL/GenBank/DDBJ whole genome shotgun (WGS) entry which is preliminary data.</text>
</comment>
<dbReference type="EMBL" id="BAAAKV010000025">
    <property type="protein sequence ID" value="GAA1171623.1"/>
    <property type="molecule type" value="Genomic_DNA"/>
</dbReference>
<gene>
    <name evidence="1" type="ORF">GCM10009654_31030</name>
</gene>
<evidence type="ECO:0000313" key="2">
    <source>
        <dbReference type="Proteomes" id="UP001501371"/>
    </source>
</evidence>
<proteinExistence type="predicted"/>
<sequence>MFTMILLGLPLSALEQTIASRALPTIVMDTFYRHSGGEGIFHEAGGPDADHSAS</sequence>
<protein>
    <submittedName>
        <fullName evidence="1">Uncharacterized protein</fullName>
    </submittedName>
</protein>
<dbReference type="Proteomes" id="UP001501371">
    <property type="component" value="Unassembled WGS sequence"/>
</dbReference>